<evidence type="ECO:0000313" key="4">
    <source>
        <dbReference type="EMBL" id="KZZ96949.1"/>
    </source>
</evidence>
<dbReference type="AlphaFoldDB" id="A0A168CSB4"/>
<dbReference type="OrthoDB" id="1532798at2759"/>
<comment type="similarity">
    <text evidence="2">Belongs to the HFCD (homooligomeric flavin containing Cys decarboxylase) superfamily.</text>
</comment>
<dbReference type="GO" id="GO:0071513">
    <property type="term" value="C:phosphopantothenoylcysteine decarboxylase complex"/>
    <property type="evidence" value="ECO:0007669"/>
    <property type="project" value="TreeGrafter"/>
</dbReference>
<keyword evidence="5" id="KW-1185">Reference proteome</keyword>
<comment type="caution">
    <text evidence="4">The sequence shown here is derived from an EMBL/GenBank/DDBJ whole genome shotgun (WGS) entry which is preliminary data.</text>
</comment>
<dbReference type="GO" id="GO:0015937">
    <property type="term" value="P:coenzyme A biosynthetic process"/>
    <property type="evidence" value="ECO:0007669"/>
    <property type="project" value="UniProtKB-KW"/>
</dbReference>
<dbReference type="Gene3D" id="3.40.50.1950">
    <property type="entry name" value="Flavin prenyltransferase-like"/>
    <property type="match status" value="1"/>
</dbReference>
<dbReference type="VEuPathDB" id="FungiDB:AAP_00592"/>
<organism evidence="4 5">
    <name type="scientific">Ascosphaera apis ARSEF 7405</name>
    <dbReference type="NCBI Taxonomy" id="392613"/>
    <lineage>
        <taxon>Eukaryota</taxon>
        <taxon>Fungi</taxon>
        <taxon>Dikarya</taxon>
        <taxon>Ascomycota</taxon>
        <taxon>Pezizomycotina</taxon>
        <taxon>Eurotiomycetes</taxon>
        <taxon>Eurotiomycetidae</taxon>
        <taxon>Onygenales</taxon>
        <taxon>Ascosphaeraceae</taxon>
        <taxon>Ascosphaera</taxon>
    </lineage>
</organism>
<dbReference type="InterPro" id="IPR036551">
    <property type="entry name" value="Flavin_trans-like"/>
</dbReference>
<name>A0A168CSB4_9EURO</name>
<feature type="domain" description="Flavoprotein" evidence="3">
    <location>
        <begin position="27"/>
        <end position="236"/>
    </location>
</feature>
<dbReference type="GO" id="GO:0010181">
    <property type="term" value="F:FMN binding"/>
    <property type="evidence" value="ECO:0007669"/>
    <property type="project" value="TreeGrafter"/>
</dbReference>
<dbReference type="SUPFAM" id="SSF52507">
    <property type="entry name" value="Homo-oligomeric flavin-containing Cys decarboxylases, HFCD"/>
    <property type="match status" value="1"/>
</dbReference>
<dbReference type="PANTHER" id="PTHR14359:SF6">
    <property type="entry name" value="PHOSPHOPANTOTHENOYLCYSTEINE DECARBOXYLASE"/>
    <property type="match status" value="1"/>
</dbReference>
<evidence type="ECO:0000256" key="1">
    <source>
        <dbReference type="ARBA" id="ARBA00022993"/>
    </source>
</evidence>
<dbReference type="GO" id="GO:0004633">
    <property type="term" value="F:phosphopantothenoylcysteine decarboxylase activity"/>
    <property type="evidence" value="ECO:0007669"/>
    <property type="project" value="TreeGrafter"/>
</dbReference>
<dbReference type="PANTHER" id="PTHR14359">
    <property type="entry name" value="HOMO-OLIGOMERIC FLAVIN CONTAINING CYS DECARBOXYLASE FAMILY"/>
    <property type="match status" value="1"/>
</dbReference>
<proteinExistence type="inferred from homology"/>
<evidence type="ECO:0000259" key="3">
    <source>
        <dbReference type="Pfam" id="PF02441"/>
    </source>
</evidence>
<dbReference type="Pfam" id="PF02441">
    <property type="entry name" value="Flavoprotein"/>
    <property type="match status" value="1"/>
</dbReference>
<protein>
    <submittedName>
        <fullName evidence="4">Phosphopantothenoylcysteine decarboxylase</fullName>
    </submittedName>
</protein>
<sequence length="243" mass="26952">MASQLGASSRLGPSFCAADYDNDGKYHVLVAASGSVATIKLPNIVTALSQRGDVSIRIILTASAHKFLLGQSSEQPDLQTIRAIPHVDGIYLDEDEWRTPWTRGANILHIELRRWAHCLLIAPLSANTLAKITMGLSDNLLLSVVRAWDWSRSATSSGELIPRPRIFVAPAMNTVMWRHPITENQISVLEGDWGFKGEESQGWFTVIRPMQKALACGDVGDGAMEDWKKIVNVVEQYFEQIRL</sequence>
<dbReference type="InterPro" id="IPR003382">
    <property type="entry name" value="Flavoprotein"/>
</dbReference>
<evidence type="ECO:0000256" key="2">
    <source>
        <dbReference type="ARBA" id="ARBA00038350"/>
    </source>
</evidence>
<gene>
    <name evidence="4" type="ORF">AAP_00592</name>
</gene>
<dbReference type="EMBL" id="AZGZ01000002">
    <property type="protein sequence ID" value="KZZ96949.1"/>
    <property type="molecule type" value="Genomic_DNA"/>
</dbReference>
<evidence type="ECO:0000313" key="5">
    <source>
        <dbReference type="Proteomes" id="UP000242877"/>
    </source>
</evidence>
<accession>A0A168CSB4</accession>
<dbReference type="Proteomes" id="UP000242877">
    <property type="component" value="Unassembled WGS sequence"/>
</dbReference>
<keyword evidence="1" id="KW-0173">Coenzyme A biosynthesis</keyword>
<reference evidence="4 5" key="1">
    <citation type="journal article" date="2016" name="Genome Biol. Evol.">
        <title>Divergent and convergent evolution of fungal pathogenicity.</title>
        <authorList>
            <person name="Shang Y."/>
            <person name="Xiao G."/>
            <person name="Zheng P."/>
            <person name="Cen K."/>
            <person name="Zhan S."/>
            <person name="Wang C."/>
        </authorList>
    </citation>
    <scope>NUCLEOTIDE SEQUENCE [LARGE SCALE GENOMIC DNA]</scope>
    <source>
        <strain evidence="4 5">ARSEF 7405</strain>
    </source>
</reference>